<dbReference type="Proteomes" id="UP000244309">
    <property type="component" value="Unassembled WGS sequence"/>
</dbReference>
<evidence type="ECO:0000313" key="2">
    <source>
        <dbReference type="EMBL" id="PVH22988.1"/>
    </source>
</evidence>
<dbReference type="AlphaFoldDB" id="A0A2V1AYP1"/>
<feature type="compositionally biased region" description="Basic and acidic residues" evidence="1">
    <location>
        <begin position="62"/>
        <end position="83"/>
    </location>
</feature>
<sequence length="285" mass="29529">MGFKDRIKRTSRLFINDPNGNAANGSASKSDNPEIAGAAEEAEDTAVNAVEESDPSGIQAKAQEEANKKIEKATQEAEAKTEAKSGVSAEAKDTAEEAAPVQADAAGQTTEQIEPEAKETVSTSAGVPTTTKEKAAQAEKLAAEGEKAKKDVKDSGYKNEKKDFLKRLFTRSKKNKHDKPAAAPVASDTPTPAEADTAVVAVEPTKEVPLSTDAAKAATTVPVTDVVVDTANNDATAAATAASEVKEAKLPEVEKVSDEVQAAAKAIGDSVDQKVAATKEAIEAK</sequence>
<dbReference type="EMBL" id="PKFO01000010">
    <property type="protein sequence ID" value="PVH22988.1"/>
    <property type="molecule type" value="Genomic_DNA"/>
</dbReference>
<feature type="compositionally biased region" description="Basic residues" evidence="1">
    <location>
        <begin position="168"/>
        <end position="177"/>
    </location>
</feature>
<feature type="compositionally biased region" description="Polar residues" evidence="1">
    <location>
        <begin position="120"/>
        <end position="130"/>
    </location>
</feature>
<feature type="compositionally biased region" description="Polar residues" evidence="1">
    <location>
        <begin position="18"/>
        <end position="30"/>
    </location>
</feature>
<feature type="region of interest" description="Disordered" evidence="1">
    <location>
        <begin position="1"/>
        <end position="194"/>
    </location>
</feature>
<keyword evidence="3" id="KW-1185">Reference proteome</keyword>
<gene>
    <name evidence="2" type="ORF">CXQ85_002713</name>
</gene>
<dbReference type="OrthoDB" id="4095181at2759"/>
<accession>A0A2V1AYP1</accession>
<name>A0A2V1AYP1_9ASCO</name>
<feature type="compositionally biased region" description="Low complexity" evidence="1">
    <location>
        <begin position="97"/>
        <end position="106"/>
    </location>
</feature>
<comment type="caution">
    <text evidence="2">The sequence shown here is derived from an EMBL/GenBank/DDBJ whole genome shotgun (WGS) entry which is preliminary data.</text>
</comment>
<dbReference type="GeneID" id="37008044"/>
<evidence type="ECO:0000313" key="3">
    <source>
        <dbReference type="Proteomes" id="UP000244309"/>
    </source>
</evidence>
<protein>
    <submittedName>
        <fullName evidence="2">Uncharacterized protein</fullName>
    </submittedName>
</protein>
<dbReference type="RefSeq" id="XP_025343928.1">
    <property type="nucleotide sequence ID" value="XM_025486378.1"/>
</dbReference>
<proteinExistence type="predicted"/>
<organism evidence="2 3">
    <name type="scientific">Candidozyma haemuli</name>
    <dbReference type="NCBI Taxonomy" id="45357"/>
    <lineage>
        <taxon>Eukaryota</taxon>
        <taxon>Fungi</taxon>
        <taxon>Dikarya</taxon>
        <taxon>Ascomycota</taxon>
        <taxon>Saccharomycotina</taxon>
        <taxon>Pichiomycetes</taxon>
        <taxon>Metschnikowiaceae</taxon>
        <taxon>Candidozyma</taxon>
    </lineage>
</organism>
<reference evidence="2 3" key="1">
    <citation type="submission" date="2017-12" db="EMBL/GenBank/DDBJ databases">
        <title>Genome Sequence of a Multidrug-Resistant Candida haemulonii Isolate from a Patient with Chronic Leg Ulcers in Israel.</title>
        <authorList>
            <person name="Chow N.A."/>
            <person name="Gade L."/>
            <person name="Batra D."/>
            <person name="Rowe L.A."/>
            <person name="Ben-Ami R."/>
            <person name="Loparev V.N."/>
            <person name="Litvintseva A.P."/>
        </authorList>
    </citation>
    <scope>NUCLEOTIDE SEQUENCE [LARGE SCALE GENOMIC DNA]</scope>
    <source>
        <strain evidence="2 3">B11899</strain>
    </source>
</reference>
<evidence type="ECO:0000256" key="1">
    <source>
        <dbReference type="SAM" id="MobiDB-lite"/>
    </source>
</evidence>
<feature type="compositionally biased region" description="Basic and acidic residues" evidence="1">
    <location>
        <begin position="131"/>
        <end position="166"/>
    </location>
</feature>
<dbReference type="VEuPathDB" id="FungiDB:CXQ85_002713"/>
<feature type="compositionally biased region" description="Basic residues" evidence="1">
    <location>
        <begin position="1"/>
        <end position="11"/>
    </location>
</feature>